<evidence type="ECO:0000256" key="4">
    <source>
        <dbReference type="ARBA" id="ARBA00022989"/>
    </source>
</evidence>
<feature type="domain" description="Cytochrome C biogenesis protein transmembrane" evidence="7">
    <location>
        <begin position="6"/>
        <end position="189"/>
    </location>
</feature>
<feature type="transmembrane region" description="Helical" evidence="6">
    <location>
        <begin position="128"/>
        <end position="158"/>
    </location>
</feature>
<comment type="subcellular location">
    <subcellularLocation>
        <location evidence="1">Membrane</location>
        <topology evidence="1">Multi-pass membrane protein</topology>
    </subcellularLocation>
</comment>
<sequence>MQNEINLLLVFGAGLLSFLSPCSLPLYPAFLSYITGVSLNELKENKGILSRHAIKNTLLFLFGFSMIFLALGLSTSFIGTFFIQYKDLLRQIGAIIMVFFGLISVGILKLDFLLSEKKYQFKNRPSGYIGSILIGIGFAAGWTPCTGPILAGVMALGLSNPDKGLIYMLIYVLGFSIPFLLMSLFIGKLRFFQRRSHQFKIIGGWIMILMGVLLYFDMMTKIIAWVTPIFGGFTGF</sequence>
<dbReference type="EMBL" id="FOEL01000022">
    <property type="protein sequence ID" value="SER71233.1"/>
    <property type="molecule type" value="Genomic_DNA"/>
</dbReference>
<dbReference type="GO" id="GO:0017004">
    <property type="term" value="P:cytochrome complex assembly"/>
    <property type="evidence" value="ECO:0007669"/>
    <property type="project" value="InterPro"/>
</dbReference>
<evidence type="ECO:0000313" key="8">
    <source>
        <dbReference type="EMBL" id="SER71233.1"/>
    </source>
</evidence>
<keyword evidence="3 6" id="KW-0812">Transmembrane</keyword>
<dbReference type="RefSeq" id="WP_089987180.1">
    <property type="nucleotide sequence ID" value="NZ_FMVP01000022.1"/>
</dbReference>
<keyword evidence="5 6" id="KW-0472">Membrane</keyword>
<dbReference type="Proteomes" id="UP000199410">
    <property type="component" value="Unassembled WGS sequence"/>
</dbReference>
<comment type="similarity">
    <text evidence="2">Belongs to the DsbD family.</text>
</comment>
<evidence type="ECO:0000256" key="5">
    <source>
        <dbReference type="ARBA" id="ARBA00023136"/>
    </source>
</evidence>
<dbReference type="InterPro" id="IPR051790">
    <property type="entry name" value="Cytochrome_c-biogenesis_DsbD"/>
</dbReference>
<feature type="transmembrane region" description="Helical" evidence="6">
    <location>
        <begin position="6"/>
        <end position="37"/>
    </location>
</feature>
<organism evidence="8 9">
    <name type="scientific">Lysinibacillus fusiformis</name>
    <dbReference type="NCBI Taxonomy" id="28031"/>
    <lineage>
        <taxon>Bacteria</taxon>
        <taxon>Bacillati</taxon>
        <taxon>Bacillota</taxon>
        <taxon>Bacilli</taxon>
        <taxon>Bacillales</taxon>
        <taxon>Bacillaceae</taxon>
        <taxon>Lysinibacillus</taxon>
    </lineage>
</organism>
<dbReference type="GO" id="GO:0016020">
    <property type="term" value="C:membrane"/>
    <property type="evidence" value="ECO:0007669"/>
    <property type="project" value="UniProtKB-SubCell"/>
</dbReference>
<evidence type="ECO:0000256" key="2">
    <source>
        <dbReference type="ARBA" id="ARBA00006143"/>
    </source>
</evidence>
<accession>A0A1H9RGW8</accession>
<dbReference type="PANTHER" id="PTHR31272:SF4">
    <property type="entry name" value="CYTOCHROME C-TYPE BIOGENESIS PROTEIN HI_1454-RELATED"/>
    <property type="match status" value="1"/>
</dbReference>
<name>A0A1H9RGW8_9BACI</name>
<feature type="transmembrane region" description="Helical" evidence="6">
    <location>
        <begin position="164"/>
        <end position="187"/>
    </location>
</feature>
<evidence type="ECO:0000259" key="7">
    <source>
        <dbReference type="Pfam" id="PF02683"/>
    </source>
</evidence>
<evidence type="ECO:0000256" key="3">
    <source>
        <dbReference type="ARBA" id="ARBA00022692"/>
    </source>
</evidence>
<keyword evidence="4 6" id="KW-1133">Transmembrane helix</keyword>
<gene>
    <name evidence="8" type="ORF">SAMN02787113_04405</name>
</gene>
<reference evidence="8 9" key="1">
    <citation type="submission" date="2016-10" db="EMBL/GenBank/DDBJ databases">
        <authorList>
            <person name="Varghese N."/>
            <person name="Submissions S."/>
        </authorList>
    </citation>
    <scope>NUCLEOTIDE SEQUENCE [LARGE SCALE GENOMIC DNA]</scope>
    <source>
        <strain evidence="8 9">TC-13</strain>
    </source>
</reference>
<dbReference type="InterPro" id="IPR003834">
    <property type="entry name" value="Cyt_c_assmbl_TM_dom"/>
</dbReference>
<proteinExistence type="inferred from homology"/>
<feature type="transmembrane region" description="Helical" evidence="6">
    <location>
        <begin position="58"/>
        <end position="82"/>
    </location>
</feature>
<protein>
    <submittedName>
        <fullName evidence="8">Cytochrome c-type biogenesis protein</fullName>
    </submittedName>
</protein>
<feature type="transmembrane region" description="Helical" evidence="6">
    <location>
        <begin position="88"/>
        <end position="108"/>
    </location>
</feature>
<dbReference type="AlphaFoldDB" id="A0A1H9RGW8"/>
<evidence type="ECO:0000256" key="1">
    <source>
        <dbReference type="ARBA" id="ARBA00004141"/>
    </source>
</evidence>
<evidence type="ECO:0000256" key="6">
    <source>
        <dbReference type="SAM" id="Phobius"/>
    </source>
</evidence>
<dbReference type="Pfam" id="PF02683">
    <property type="entry name" value="DsbD_TM"/>
    <property type="match status" value="1"/>
</dbReference>
<evidence type="ECO:0000313" key="9">
    <source>
        <dbReference type="Proteomes" id="UP000199410"/>
    </source>
</evidence>
<comment type="caution">
    <text evidence="8">The sequence shown here is derived from an EMBL/GenBank/DDBJ whole genome shotgun (WGS) entry which is preliminary data.</text>
</comment>
<dbReference type="PANTHER" id="PTHR31272">
    <property type="entry name" value="CYTOCHROME C-TYPE BIOGENESIS PROTEIN HI_1454-RELATED"/>
    <property type="match status" value="1"/>
</dbReference>